<dbReference type="EMBL" id="KI696347">
    <property type="protein sequence ID" value="ETM32356.1"/>
    <property type="molecule type" value="Genomic_DNA"/>
</dbReference>
<name>W2M7L1_PHYNI</name>
<protein>
    <submittedName>
        <fullName evidence="1">Uncharacterized protein</fullName>
    </submittedName>
</protein>
<accession>W2M7L1</accession>
<dbReference type="AlphaFoldDB" id="W2M7L1"/>
<organism evidence="1">
    <name type="scientific">Phytophthora nicotianae</name>
    <name type="common">Potato buckeye rot agent</name>
    <name type="synonym">Phytophthora parasitica</name>
    <dbReference type="NCBI Taxonomy" id="4792"/>
    <lineage>
        <taxon>Eukaryota</taxon>
        <taxon>Sar</taxon>
        <taxon>Stramenopiles</taxon>
        <taxon>Oomycota</taxon>
        <taxon>Peronosporomycetes</taxon>
        <taxon>Peronosporales</taxon>
        <taxon>Peronosporaceae</taxon>
        <taxon>Phytophthora</taxon>
    </lineage>
</organism>
<dbReference type="Proteomes" id="UP000054532">
    <property type="component" value="Unassembled WGS sequence"/>
</dbReference>
<gene>
    <name evidence="1" type="ORF">L914_20219</name>
</gene>
<sequence>MLKWMHENKYYDDEISAGTLVKAVGKGHLVIVRWILEKDREESAHDGEEYEDADYRFETTLPRPYHLSYILLSGSDVPTNDFQMAALSIGIVVQPI</sequence>
<proteinExistence type="predicted"/>
<reference evidence="1" key="1">
    <citation type="submission" date="2013-11" db="EMBL/GenBank/DDBJ databases">
        <title>The Genome Sequence of Phytophthora parasitica IAC_01/95.</title>
        <authorList>
            <consortium name="The Broad Institute Genomics Platform"/>
            <person name="Russ C."/>
            <person name="Tyler B."/>
            <person name="Panabieres F."/>
            <person name="Shan W."/>
            <person name="Tripathy S."/>
            <person name="Grunwald N."/>
            <person name="Machado M."/>
            <person name="Johnson C.S."/>
            <person name="Arredondo F."/>
            <person name="Hong C."/>
            <person name="Coffey M."/>
            <person name="Young S.K."/>
            <person name="Zeng Q."/>
            <person name="Gargeya S."/>
            <person name="Fitzgerald M."/>
            <person name="Abouelleil A."/>
            <person name="Alvarado L."/>
            <person name="Chapman S.B."/>
            <person name="Gainer-Dewar J."/>
            <person name="Goldberg J."/>
            <person name="Griggs A."/>
            <person name="Gujja S."/>
            <person name="Hansen M."/>
            <person name="Howarth C."/>
            <person name="Imamovic A."/>
            <person name="Ireland A."/>
            <person name="Larimer J."/>
            <person name="McCowan C."/>
            <person name="Murphy C."/>
            <person name="Pearson M."/>
            <person name="Poon T.W."/>
            <person name="Priest M."/>
            <person name="Roberts A."/>
            <person name="Saif S."/>
            <person name="Shea T."/>
            <person name="Sykes S."/>
            <person name="Wortman J."/>
            <person name="Nusbaum C."/>
            <person name="Birren B."/>
        </authorList>
    </citation>
    <scope>NUCLEOTIDE SEQUENCE [LARGE SCALE GENOMIC DNA]</scope>
    <source>
        <strain evidence="1">IAC_01/95</strain>
    </source>
</reference>
<evidence type="ECO:0000313" key="1">
    <source>
        <dbReference type="EMBL" id="ETM32356.1"/>
    </source>
</evidence>